<evidence type="ECO:0000313" key="1">
    <source>
        <dbReference type="EMBL" id="SCM77193.1"/>
    </source>
</evidence>
<organism evidence="1">
    <name type="scientific">uncultured Pleomorphomonas sp</name>
    <dbReference type="NCBI Taxonomy" id="442121"/>
    <lineage>
        <taxon>Bacteria</taxon>
        <taxon>Pseudomonadati</taxon>
        <taxon>Pseudomonadota</taxon>
        <taxon>Alphaproteobacteria</taxon>
        <taxon>Hyphomicrobiales</taxon>
        <taxon>Pleomorphomonadaceae</taxon>
        <taxon>Pleomorphomonas</taxon>
        <taxon>environmental samples</taxon>
    </lineage>
</organism>
<reference evidence="1" key="1">
    <citation type="submission" date="2016-08" db="EMBL/GenBank/DDBJ databases">
        <authorList>
            <person name="Seilhamer J.J."/>
        </authorList>
    </citation>
    <scope>NUCLEOTIDE SEQUENCE</scope>
    <source>
        <strain evidence="1">86</strain>
    </source>
</reference>
<dbReference type="EMBL" id="FMJD01000008">
    <property type="protein sequence ID" value="SCM77193.1"/>
    <property type="molecule type" value="Genomic_DNA"/>
</dbReference>
<gene>
    <name evidence="1" type="ORF">KL86PLE_40998</name>
</gene>
<protein>
    <submittedName>
        <fullName evidence="1">Uncharacterized protein</fullName>
    </submittedName>
</protein>
<dbReference type="AlphaFoldDB" id="A0A212LI06"/>
<proteinExistence type="predicted"/>
<accession>A0A212LI06</accession>
<sequence length="32" mass="3424">MDIGGFLVFSPEPLIKTVYGLIVIKGASRQCA</sequence>
<name>A0A212LI06_9HYPH</name>